<organism evidence="1 2">
    <name type="scientific">Gigaspora margarita</name>
    <dbReference type="NCBI Taxonomy" id="4874"/>
    <lineage>
        <taxon>Eukaryota</taxon>
        <taxon>Fungi</taxon>
        <taxon>Fungi incertae sedis</taxon>
        <taxon>Mucoromycota</taxon>
        <taxon>Glomeromycotina</taxon>
        <taxon>Glomeromycetes</taxon>
        <taxon>Diversisporales</taxon>
        <taxon>Gigasporaceae</taxon>
        <taxon>Gigaspora</taxon>
    </lineage>
</organism>
<sequence>MRISILNSSIEWCGASYPIEKGKENSYKGKSEPIPDLFDYYHGEEVNKKNIFSIGEIEPGQYNQLQELLEQHTSLFA</sequence>
<dbReference type="Proteomes" id="UP000789901">
    <property type="component" value="Unassembled WGS sequence"/>
</dbReference>
<protein>
    <submittedName>
        <fullName evidence="1">38528_t:CDS:1</fullName>
    </submittedName>
</protein>
<evidence type="ECO:0000313" key="1">
    <source>
        <dbReference type="EMBL" id="CAG8506955.1"/>
    </source>
</evidence>
<reference evidence="1 2" key="1">
    <citation type="submission" date="2021-06" db="EMBL/GenBank/DDBJ databases">
        <authorList>
            <person name="Kallberg Y."/>
            <person name="Tangrot J."/>
            <person name="Rosling A."/>
        </authorList>
    </citation>
    <scope>NUCLEOTIDE SEQUENCE [LARGE SCALE GENOMIC DNA]</scope>
    <source>
        <strain evidence="1 2">120-4 pot B 10/14</strain>
    </source>
</reference>
<gene>
    <name evidence="1" type="ORF">GMARGA_LOCUS2484</name>
</gene>
<comment type="caution">
    <text evidence="1">The sequence shown here is derived from an EMBL/GenBank/DDBJ whole genome shotgun (WGS) entry which is preliminary data.</text>
</comment>
<evidence type="ECO:0000313" key="2">
    <source>
        <dbReference type="Proteomes" id="UP000789901"/>
    </source>
</evidence>
<keyword evidence="2" id="KW-1185">Reference proteome</keyword>
<dbReference type="EMBL" id="CAJVQB010000778">
    <property type="protein sequence ID" value="CAG8506955.1"/>
    <property type="molecule type" value="Genomic_DNA"/>
</dbReference>
<proteinExistence type="predicted"/>
<name>A0ABM8W2B3_GIGMA</name>
<accession>A0ABM8W2B3</accession>